<dbReference type="InterPro" id="IPR058840">
    <property type="entry name" value="AAA_SelU"/>
</dbReference>
<dbReference type="EC" id="2.5.1.-" evidence="3"/>
<dbReference type="InterPro" id="IPR027417">
    <property type="entry name" value="P-loop_NTPase"/>
</dbReference>
<evidence type="ECO:0000313" key="4">
    <source>
        <dbReference type="Proteomes" id="UP001596620"/>
    </source>
</evidence>
<name>A0ABW2UW15_9BACI</name>
<dbReference type="SUPFAM" id="SSF52540">
    <property type="entry name" value="P-loop containing nucleoside triphosphate hydrolases"/>
    <property type="match status" value="1"/>
</dbReference>
<dbReference type="InterPro" id="IPR001763">
    <property type="entry name" value="Rhodanese-like_dom"/>
</dbReference>
<dbReference type="InterPro" id="IPR017582">
    <property type="entry name" value="SelU"/>
</dbReference>
<dbReference type="NCBIfam" id="NF008752">
    <property type="entry name" value="PRK11784.1-4"/>
    <property type="match status" value="1"/>
</dbReference>
<evidence type="ECO:0000313" key="3">
    <source>
        <dbReference type="EMBL" id="MFC7746811.1"/>
    </source>
</evidence>
<dbReference type="Proteomes" id="UP001596620">
    <property type="component" value="Unassembled WGS sequence"/>
</dbReference>
<sequence length="351" mass="40353">MFQDITLQELLEQQKQGNQTIIDVRSPSEYNETTIPGSINIPVFTDEERAEVGTLYTQESKEAAKERGLEIMSAKLPDFMKQFKEIDTPKTVFCWRGGMRSKTAATLLDLMGLNVSRLHGGIRAYRQWVVGELEKEDFPPDLIVLNGNTGTGKTKLLHHLAEKGYPMIDLEGIAGHRGSIFGHIGLEPKIQKEFESQLVQNMHQLYDVPFVLIEGESKRVGKDTIPEFFFNKKEQSTQLFINLPAQQRVENILEDYQPWDYPDQFMEAFDRIRKRIHTPIAKQIEADLNAARYRSVIQLLLEYYYDPRYEHATKKYPDENTETIQADDMDDAAAQIETQLAAMYPDQVKSV</sequence>
<dbReference type="EMBL" id="JBHTGR010000010">
    <property type="protein sequence ID" value="MFC7746811.1"/>
    <property type="molecule type" value="Genomic_DNA"/>
</dbReference>
<dbReference type="RefSeq" id="WP_382358318.1">
    <property type="nucleotide sequence ID" value="NZ_JBHTGR010000010.1"/>
</dbReference>
<organism evidence="3 4">
    <name type="scientific">Lentibacillus kimchii</name>
    <dbReference type="NCBI Taxonomy" id="1542911"/>
    <lineage>
        <taxon>Bacteria</taxon>
        <taxon>Bacillati</taxon>
        <taxon>Bacillota</taxon>
        <taxon>Bacilli</taxon>
        <taxon>Bacillales</taxon>
        <taxon>Bacillaceae</taxon>
        <taxon>Lentibacillus</taxon>
    </lineage>
</organism>
<feature type="domain" description="Rhodanese" evidence="2">
    <location>
        <begin position="15"/>
        <end position="131"/>
    </location>
</feature>
<dbReference type="PANTHER" id="PTHR30401">
    <property type="entry name" value="TRNA 2-SELENOURIDINE SYNTHASE"/>
    <property type="match status" value="1"/>
</dbReference>
<dbReference type="GO" id="GO:0016740">
    <property type="term" value="F:transferase activity"/>
    <property type="evidence" value="ECO:0007669"/>
    <property type="project" value="UniProtKB-KW"/>
</dbReference>
<keyword evidence="1" id="KW-0711">Selenium</keyword>
<dbReference type="InterPro" id="IPR036873">
    <property type="entry name" value="Rhodanese-like_dom_sf"/>
</dbReference>
<evidence type="ECO:0000256" key="1">
    <source>
        <dbReference type="ARBA" id="ARBA00023266"/>
    </source>
</evidence>
<dbReference type="PROSITE" id="PS50206">
    <property type="entry name" value="RHODANESE_3"/>
    <property type="match status" value="1"/>
</dbReference>
<gene>
    <name evidence="3" type="primary">mnmH</name>
    <name evidence="3" type="ORF">ACFQU8_06120</name>
</gene>
<proteinExistence type="predicted"/>
<dbReference type="NCBIfam" id="NF008750">
    <property type="entry name" value="PRK11784.1-2"/>
    <property type="match status" value="1"/>
</dbReference>
<dbReference type="Pfam" id="PF26341">
    <property type="entry name" value="AAA_SelU"/>
    <property type="match status" value="1"/>
</dbReference>
<comment type="caution">
    <text evidence="3">The sequence shown here is derived from an EMBL/GenBank/DDBJ whole genome shotgun (WGS) entry which is preliminary data.</text>
</comment>
<dbReference type="NCBIfam" id="TIGR03167">
    <property type="entry name" value="tRNA_sel_U_synt"/>
    <property type="match status" value="1"/>
</dbReference>
<dbReference type="SUPFAM" id="SSF52821">
    <property type="entry name" value="Rhodanese/Cell cycle control phosphatase"/>
    <property type="match status" value="1"/>
</dbReference>
<dbReference type="Gene3D" id="3.40.250.10">
    <property type="entry name" value="Rhodanese-like domain"/>
    <property type="match status" value="1"/>
</dbReference>
<dbReference type="SMART" id="SM00450">
    <property type="entry name" value="RHOD"/>
    <property type="match status" value="1"/>
</dbReference>
<dbReference type="PANTHER" id="PTHR30401:SF0">
    <property type="entry name" value="TRNA 2-SELENOURIDINE SYNTHASE"/>
    <property type="match status" value="1"/>
</dbReference>
<evidence type="ECO:0000259" key="2">
    <source>
        <dbReference type="PROSITE" id="PS50206"/>
    </source>
</evidence>
<keyword evidence="4" id="KW-1185">Reference proteome</keyword>
<keyword evidence="3" id="KW-0808">Transferase</keyword>
<accession>A0ABW2UW15</accession>
<protein>
    <submittedName>
        <fullName evidence="3">tRNA 2-selenouridine(34) synthase MnmH</fullName>
        <ecNumber evidence="3">2.5.1.-</ecNumber>
    </submittedName>
</protein>
<reference evidence="4" key="1">
    <citation type="journal article" date="2019" name="Int. J. Syst. Evol. Microbiol.">
        <title>The Global Catalogue of Microorganisms (GCM) 10K type strain sequencing project: providing services to taxonomists for standard genome sequencing and annotation.</title>
        <authorList>
            <consortium name="The Broad Institute Genomics Platform"/>
            <consortium name="The Broad Institute Genome Sequencing Center for Infectious Disease"/>
            <person name="Wu L."/>
            <person name="Ma J."/>
        </authorList>
    </citation>
    <scope>NUCLEOTIDE SEQUENCE [LARGE SCALE GENOMIC DNA]</scope>
    <source>
        <strain evidence="4">JCM 30234</strain>
    </source>
</reference>
<dbReference type="Pfam" id="PF00581">
    <property type="entry name" value="Rhodanese"/>
    <property type="match status" value="1"/>
</dbReference>